<evidence type="ECO:0000313" key="26">
    <source>
        <dbReference type="EMBL" id="SEO98724.1"/>
    </source>
</evidence>
<evidence type="ECO:0000256" key="19">
    <source>
        <dbReference type="PROSITE-ProRule" id="PRU00169"/>
    </source>
</evidence>
<proteinExistence type="inferred from homology"/>
<feature type="domain" description="PAS" evidence="23">
    <location>
        <begin position="178"/>
        <end position="244"/>
    </location>
</feature>
<dbReference type="FunFam" id="3.30.565.10:FF:000010">
    <property type="entry name" value="Sensor histidine kinase RcsC"/>
    <property type="match status" value="1"/>
</dbReference>
<dbReference type="SMART" id="SM00091">
    <property type="entry name" value="PAS"/>
    <property type="match status" value="3"/>
</dbReference>
<dbReference type="Pfam" id="PF08448">
    <property type="entry name" value="PAS_4"/>
    <property type="match status" value="2"/>
</dbReference>
<dbReference type="PROSITE" id="PS50110">
    <property type="entry name" value="RESPONSE_REGULATORY"/>
    <property type="match status" value="2"/>
</dbReference>
<dbReference type="InterPro" id="IPR036890">
    <property type="entry name" value="HATPase_C_sf"/>
</dbReference>
<dbReference type="SUPFAM" id="SSF52172">
    <property type="entry name" value="CheY-like"/>
    <property type="match status" value="2"/>
</dbReference>
<evidence type="ECO:0000256" key="6">
    <source>
        <dbReference type="ARBA" id="ARBA00022553"/>
    </source>
</evidence>
<dbReference type="Pfam" id="PF00512">
    <property type="entry name" value="HisKA"/>
    <property type="match status" value="1"/>
</dbReference>
<accession>A0A1H8U7B7</accession>
<dbReference type="NCBIfam" id="TIGR00229">
    <property type="entry name" value="sensory_box"/>
    <property type="match status" value="3"/>
</dbReference>
<evidence type="ECO:0000256" key="12">
    <source>
        <dbReference type="ARBA" id="ARBA00022989"/>
    </source>
</evidence>
<keyword evidence="11" id="KW-0067">ATP-binding</keyword>
<dbReference type="CDD" id="cd00082">
    <property type="entry name" value="HisKA"/>
    <property type="match status" value="1"/>
</dbReference>
<feature type="domain" description="PAC" evidence="24">
    <location>
        <begin position="117"/>
        <end position="171"/>
    </location>
</feature>
<dbReference type="Gene3D" id="3.30.450.20">
    <property type="entry name" value="PAS domain"/>
    <property type="match status" value="3"/>
</dbReference>
<dbReference type="Pfam" id="PF01627">
    <property type="entry name" value="Hpt"/>
    <property type="match status" value="1"/>
</dbReference>
<feature type="modified residue" description="4-aspartylphosphate" evidence="19">
    <location>
        <position position="739"/>
    </location>
</feature>
<dbReference type="SUPFAM" id="SSF55785">
    <property type="entry name" value="PYP-like sensor domain (PAS domain)"/>
    <property type="match status" value="3"/>
</dbReference>
<dbReference type="InterPro" id="IPR036097">
    <property type="entry name" value="HisK_dim/P_sf"/>
</dbReference>
<evidence type="ECO:0000259" key="23">
    <source>
        <dbReference type="PROSITE" id="PS50112"/>
    </source>
</evidence>
<protein>
    <recommendedName>
        <fullName evidence="17">Circadian input-output histidine kinase CikA</fullName>
        <ecNumber evidence="4">2.7.13.3</ecNumber>
    </recommendedName>
    <alternativeName>
        <fullName evidence="16">Sensory/regulatory protein RpfC</fullName>
    </alternativeName>
</protein>
<dbReference type="Pfam" id="PF00072">
    <property type="entry name" value="Response_reg"/>
    <property type="match status" value="2"/>
</dbReference>
<dbReference type="Proteomes" id="UP000198809">
    <property type="component" value="Unassembled WGS sequence"/>
</dbReference>
<evidence type="ECO:0000256" key="8">
    <source>
        <dbReference type="ARBA" id="ARBA00022692"/>
    </source>
</evidence>
<feature type="transmembrane region" description="Helical" evidence="20">
    <location>
        <begin position="6"/>
        <end position="27"/>
    </location>
</feature>
<dbReference type="SUPFAM" id="SSF47226">
    <property type="entry name" value="Histidine-containing phosphotransfer domain, HPT domain"/>
    <property type="match status" value="1"/>
</dbReference>
<keyword evidence="12 20" id="KW-1133">Transmembrane helix</keyword>
<feature type="domain" description="Response regulatory" evidence="22">
    <location>
        <begin position="686"/>
        <end position="807"/>
    </location>
</feature>
<feature type="domain" description="HPt" evidence="25">
    <location>
        <begin position="993"/>
        <end position="1087"/>
    </location>
</feature>
<dbReference type="STRING" id="1333845.SAMN04487895_11659"/>
<dbReference type="InterPro" id="IPR036641">
    <property type="entry name" value="HPT_dom_sf"/>
</dbReference>
<evidence type="ECO:0000256" key="14">
    <source>
        <dbReference type="ARBA" id="ARBA00023136"/>
    </source>
</evidence>
<feature type="domain" description="Response regulatory" evidence="22">
    <location>
        <begin position="831"/>
        <end position="948"/>
    </location>
</feature>
<evidence type="ECO:0000259" key="22">
    <source>
        <dbReference type="PROSITE" id="PS50110"/>
    </source>
</evidence>
<dbReference type="CDD" id="cd17546">
    <property type="entry name" value="REC_hyHK_CKI1_RcsC-like"/>
    <property type="match status" value="2"/>
</dbReference>
<dbReference type="SUPFAM" id="SSF47384">
    <property type="entry name" value="Homodimeric domain of signal transducing histidine kinase"/>
    <property type="match status" value="1"/>
</dbReference>
<evidence type="ECO:0000256" key="16">
    <source>
        <dbReference type="ARBA" id="ARBA00068150"/>
    </source>
</evidence>
<evidence type="ECO:0000256" key="1">
    <source>
        <dbReference type="ARBA" id="ARBA00000085"/>
    </source>
</evidence>
<evidence type="ECO:0000256" key="2">
    <source>
        <dbReference type="ARBA" id="ARBA00004651"/>
    </source>
</evidence>
<feature type="domain" description="PAS" evidence="23">
    <location>
        <begin position="300"/>
        <end position="371"/>
    </location>
</feature>
<dbReference type="Pfam" id="PF13426">
    <property type="entry name" value="PAS_9"/>
    <property type="match status" value="1"/>
</dbReference>
<evidence type="ECO:0000256" key="10">
    <source>
        <dbReference type="ARBA" id="ARBA00022777"/>
    </source>
</evidence>
<dbReference type="PRINTS" id="PR00344">
    <property type="entry name" value="BCTRLSENSOR"/>
</dbReference>
<keyword evidence="9" id="KW-0547">Nucleotide-binding</keyword>
<dbReference type="Gene3D" id="3.40.50.2300">
    <property type="match status" value="2"/>
</dbReference>
<evidence type="ECO:0000256" key="18">
    <source>
        <dbReference type="PROSITE-ProRule" id="PRU00110"/>
    </source>
</evidence>
<evidence type="ECO:0000256" key="13">
    <source>
        <dbReference type="ARBA" id="ARBA00023012"/>
    </source>
</evidence>
<dbReference type="PROSITE" id="PS50113">
    <property type="entry name" value="PAC"/>
    <property type="match status" value="3"/>
</dbReference>
<dbReference type="GO" id="GO:0000155">
    <property type="term" value="F:phosphorelay sensor kinase activity"/>
    <property type="evidence" value="ECO:0007669"/>
    <property type="project" value="InterPro"/>
</dbReference>
<comment type="subunit">
    <text evidence="15">At low DSF concentrations, interacts with RpfF.</text>
</comment>
<dbReference type="Pfam" id="PF02518">
    <property type="entry name" value="HATPase_c"/>
    <property type="match status" value="1"/>
</dbReference>
<dbReference type="Gene3D" id="1.10.287.130">
    <property type="match status" value="1"/>
</dbReference>
<dbReference type="PANTHER" id="PTHR45339">
    <property type="entry name" value="HYBRID SIGNAL TRANSDUCTION HISTIDINE KINASE J"/>
    <property type="match status" value="1"/>
</dbReference>
<evidence type="ECO:0000256" key="17">
    <source>
        <dbReference type="ARBA" id="ARBA00074306"/>
    </source>
</evidence>
<feature type="domain" description="PAC" evidence="24">
    <location>
        <begin position="373"/>
        <end position="428"/>
    </location>
</feature>
<dbReference type="OrthoDB" id="9809348at2"/>
<dbReference type="SMART" id="SM00073">
    <property type="entry name" value="HPT"/>
    <property type="match status" value="1"/>
</dbReference>
<dbReference type="GO" id="GO:0005886">
    <property type="term" value="C:plasma membrane"/>
    <property type="evidence" value="ECO:0007669"/>
    <property type="project" value="UniProtKB-SubCell"/>
</dbReference>
<evidence type="ECO:0000256" key="5">
    <source>
        <dbReference type="ARBA" id="ARBA00022475"/>
    </source>
</evidence>
<dbReference type="InterPro" id="IPR003594">
    <property type="entry name" value="HATPase_dom"/>
</dbReference>
<evidence type="ECO:0000256" key="7">
    <source>
        <dbReference type="ARBA" id="ARBA00022679"/>
    </source>
</evidence>
<keyword evidence="8 20" id="KW-0812">Transmembrane</keyword>
<dbReference type="InterPro" id="IPR005467">
    <property type="entry name" value="His_kinase_dom"/>
</dbReference>
<dbReference type="FunFam" id="1.10.287.130:FF:000002">
    <property type="entry name" value="Two-component osmosensing histidine kinase"/>
    <property type="match status" value="1"/>
</dbReference>
<feature type="modified residue" description="Phosphohistidine" evidence="18">
    <location>
        <position position="1032"/>
    </location>
</feature>
<evidence type="ECO:0000256" key="3">
    <source>
        <dbReference type="ARBA" id="ARBA00006402"/>
    </source>
</evidence>
<dbReference type="Gene3D" id="3.30.565.10">
    <property type="entry name" value="Histidine kinase-like ATPase, C-terminal domain"/>
    <property type="match status" value="1"/>
</dbReference>
<dbReference type="InterPro" id="IPR000700">
    <property type="entry name" value="PAS-assoc_C"/>
</dbReference>
<dbReference type="InterPro" id="IPR013656">
    <property type="entry name" value="PAS_4"/>
</dbReference>
<dbReference type="InterPro" id="IPR011006">
    <property type="entry name" value="CheY-like_superfamily"/>
</dbReference>
<evidence type="ECO:0000256" key="20">
    <source>
        <dbReference type="SAM" id="Phobius"/>
    </source>
</evidence>
<evidence type="ECO:0000256" key="11">
    <source>
        <dbReference type="ARBA" id="ARBA00022840"/>
    </source>
</evidence>
<dbReference type="SUPFAM" id="SSF55874">
    <property type="entry name" value="ATPase domain of HSP90 chaperone/DNA topoisomerase II/histidine kinase"/>
    <property type="match status" value="1"/>
</dbReference>
<keyword evidence="5" id="KW-1003">Cell membrane</keyword>
<dbReference type="PROSITE" id="PS50112">
    <property type="entry name" value="PAS"/>
    <property type="match status" value="3"/>
</dbReference>
<comment type="catalytic activity">
    <reaction evidence="1">
        <text>ATP + protein L-histidine = ADP + protein N-phospho-L-histidine.</text>
        <dbReference type="EC" id="2.7.13.3"/>
    </reaction>
</comment>
<comment type="subcellular location">
    <subcellularLocation>
        <location evidence="2">Cell membrane</location>
        <topology evidence="2">Multi-pass membrane protein</topology>
    </subcellularLocation>
</comment>
<dbReference type="GO" id="GO:0005524">
    <property type="term" value="F:ATP binding"/>
    <property type="evidence" value="ECO:0007669"/>
    <property type="project" value="UniProtKB-KW"/>
</dbReference>
<dbReference type="SMART" id="SM00387">
    <property type="entry name" value="HATPase_c"/>
    <property type="match status" value="1"/>
</dbReference>
<keyword evidence="7" id="KW-0808">Transferase</keyword>
<dbReference type="SMART" id="SM00388">
    <property type="entry name" value="HisKA"/>
    <property type="match status" value="1"/>
</dbReference>
<evidence type="ECO:0000259" key="25">
    <source>
        <dbReference type="PROSITE" id="PS50894"/>
    </source>
</evidence>
<feature type="domain" description="Histidine kinase" evidence="21">
    <location>
        <begin position="446"/>
        <end position="667"/>
    </location>
</feature>
<evidence type="ECO:0000259" key="24">
    <source>
        <dbReference type="PROSITE" id="PS50113"/>
    </source>
</evidence>
<dbReference type="EMBL" id="FODH01000016">
    <property type="protein sequence ID" value="SEO98724.1"/>
    <property type="molecule type" value="Genomic_DNA"/>
</dbReference>
<dbReference type="InterPro" id="IPR001610">
    <property type="entry name" value="PAC"/>
</dbReference>
<organism evidence="26 27">
    <name type="scientific">Paenibacillus sophorae</name>
    <dbReference type="NCBI Taxonomy" id="1333845"/>
    <lineage>
        <taxon>Bacteria</taxon>
        <taxon>Bacillati</taxon>
        <taxon>Bacillota</taxon>
        <taxon>Bacilli</taxon>
        <taxon>Bacillales</taxon>
        <taxon>Paenibacillaceae</taxon>
        <taxon>Paenibacillus</taxon>
    </lineage>
</organism>
<dbReference type="AlphaFoldDB" id="A0A1H8U7B7"/>
<dbReference type="PANTHER" id="PTHR45339:SF1">
    <property type="entry name" value="HYBRID SIGNAL TRANSDUCTION HISTIDINE KINASE J"/>
    <property type="match status" value="1"/>
</dbReference>
<comment type="similarity">
    <text evidence="3">In the N-terminal section; belongs to the phytochrome family.</text>
</comment>
<feature type="modified residue" description="4-aspartylphosphate" evidence="19">
    <location>
        <position position="883"/>
    </location>
</feature>
<evidence type="ECO:0000256" key="4">
    <source>
        <dbReference type="ARBA" id="ARBA00012438"/>
    </source>
</evidence>
<gene>
    <name evidence="26" type="ORF">SAMN04487895_11659</name>
</gene>
<keyword evidence="10" id="KW-0418">Kinase</keyword>
<dbReference type="CDD" id="cd00130">
    <property type="entry name" value="PAS"/>
    <property type="match status" value="3"/>
</dbReference>
<dbReference type="PROSITE" id="PS50109">
    <property type="entry name" value="HIS_KIN"/>
    <property type="match status" value="1"/>
</dbReference>
<dbReference type="EC" id="2.7.13.3" evidence="4"/>
<sequence length="1182" mass="132612">MPFLASIHSIVYVAIVIMAYFIVRLYVKQIRDAKKLLETEKKYNEKLRLYLNVIEQSPLSIVITDTHSQIEYINPYFTEVTGYSMEEAVGQTPGILKSEETTPETYLEMWRTISKGDKWQGEFINKKKNGEKYTEAVIISSIKDDNQKITHYVGIKENVSEYKRIKKELLDQLYFTSQLIDTLPHPLFYLDVEGYFLGCNAAYEQAFNVKRLELTGLHARDLAHLPRESYEELDDMRKEVTRNGQPAQRQLRRPFADGKEHDILYSLSAYHLSDGTEGGYLGIMMDITDLKIKEKELLESRNFLDVIINHIPVMVYVKDAADLKIYKANKACADFLERSPEDMTGMTDYDLFPPEVARKLNATDRKVLEHGQTVSEIEILPGDSEQGTLRYVHASKLPIMDADGNVLFLLGVSEDITELKQKESELTQALYMAEEATAAKSEFLANMSHEIRTPMNAIIGLAHLALKTELSPKQRDYLSKIHNAGTSLLGIVNEILDFSKVESGKLELEVTEFELPEVITDAVSLSSQSAYDKGLELMYYTPADVPVNLIGDPLRLQQVLTNLVSNAVKFTEKGEVVVRVEQVHRVHNRVKLKFSVRDTGIGLSKEAEARLFQAFTQADSSTTRKFGGTGLGLAISRKLVEMMGGNLWAESKAGEGSTFSFTAWFGVSKTNSSPAREIPKEMRSLRMLVVDDNQAARELLVKNLQDFNCSASAVSSGEEAILALEAADENEPYDLVFLDWEIEGEYGLETARRIKKHATLKAIPAVILVTAFGKDVYLKQADAADLDDVLVKPVNQSLLYDTIINLFVPHNGELPLPSSVNEKDYKLAGLRVLLVEDNEINQQIAVELLKSQGVETEIASNGAEAVRMIGELPKPYFQLVLMDMQMPVMDGFEAARRIREKGSELPIIAMTARTMPEEREKCLAAGMNDHVSKPIDPDILFSIIDKWIPDDVKGKLSQTIHGDAWHEKNIAAPSFPQINGIDTINSFKRTGNNEILYIRLLRKYADNHDNTVRQIQEAADRRDFAEAHRLVHNLKGVSGNIGALEVQTLSGEISALLSAGPAGEEIMPLIERLETAVLGISEEIRSALGGIPSSSAEAEGNMPPRRPMKQEIGRLLGLLKDSDSEAVDYFNAVKNQLKAWMEPEDWRETEQSIVIFDFEDAIDRIERVARNSNQYIEGDENA</sequence>
<dbReference type="Gene3D" id="1.20.120.160">
    <property type="entry name" value="HPT domain"/>
    <property type="match status" value="1"/>
</dbReference>
<dbReference type="InterPro" id="IPR004358">
    <property type="entry name" value="Sig_transdc_His_kin-like_C"/>
</dbReference>
<dbReference type="InterPro" id="IPR001789">
    <property type="entry name" value="Sig_transdc_resp-reg_receiver"/>
</dbReference>
<dbReference type="InterPro" id="IPR008207">
    <property type="entry name" value="Sig_transdc_His_kin_Hpt_dom"/>
</dbReference>
<keyword evidence="14 20" id="KW-0472">Membrane</keyword>
<reference evidence="26 27" key="1">
    <citation type="submission" date="2016-10" db="EMBL/GenBank/DDBJ databases">
        <authorList>
            <person name="de Groot N.N."/>
        </authorList>
    </citation>
    <scope>NUCLEOTIDE SEQUENCE [LARGE SCALE GENOMIC DNA]</scope>
    <source>
        <strain evidence="26 27">CGMCC 1.10238</strain>
    </source>
</reference>
<dbReference type="CDD" id="cd16922">
    <property type="entry name" value="HATPase_EvgS-ArcB-TorS-like"/>
    <property type="match status" value="1"/>
</dbReference>
<dbReference type="SMART" id="SM00448">
    <property type="entry name" value="REC"/>
    <property type="match status" value="2"/>
</dbReference>
<keyword evidence="6 19" id="KW-0597">Phosphoprotein</keyword>
<dbReference type="InterPro" id="IPR035965">
    <property type="entry name" value="PAS-like_dom_sf"/>
</dbReference>
<dbReference type="PROSITE" id="PS50894">
    <property type="entry name" value="HPT"/>
    <property type="match status" value="1"/>
</dbReference>
<feature type="domain" description="PAS" evidence="23">
    <location>
        <begin position="46"/>
        <end position="92"/>
    </location>
</feature>
<feature type="domain" description="PAC" evidence="24">
    <location>
        <begin position="245"/>
        <end position="299"/>
    </location>
</feature>
<dbReference type="InterPro" id="IPR000014">
    <property type="entry name" value="PAS"/>
</dbReference>
<evidence type="ECO:0000256" key="9">
    <source>
        <dbReference type="ARBA" id="ARBA00022741"/>
    </source>
</evidence>
<dbReference type="SMART" id="SM00086">
    <property type="entry name" value="PAC"/>
    <property type="match status" value="3"/>
</dbReference>
<evidence type="ECO:0000259" key="21">
    <source>
        <dbReference type="PROSITE" id="PS50109"/>
    </source>
</evidence>
<dbReference type="InterPro" id="IPR003661">
    <property type="entry name" value="HisK_dim/P_dom"/>
</dbReference>
<evidence type="ECO:0000256" key="15">
    <source>
        <dbReference type="ARBA" id="ARBA00064003"/>
    </source>
</evidence>
<evidence type="ECO:0000313" key="27">
    <source>
        <dbReference type="Proteomes" id="UP000198809"/>
    </source>
</evidence>
<keyword evidence="13" id="KW-0902">Two-component regulatory system</keyword>
<name>A0A1H8U7B7_9BACL</name>